<reference evidence="2" key="1">
    <citation type="submission" date="2021-02" db="EMBL/GenBank/DDBJ databases">
        <authorList>
            <person name="Nowell W R."/>
        </authorList>
    </citation>
    <scope>NUCLEOTIDE SEQUENCE</scope>
</reference>
<sequence>MAGLFGNIGASFIDNAADRFVDNFIPGNGYFGGVAQTGVNQWVNNDINSNLFGGGALGSGGYGYGGYPGGGFGGG</sequence>
<comment type="caution">
    <text evidence="2">The sequence shown here is derived from an EMBL/GenBank/DDBJ whole genome shotgun (WGS) entry which is preliminary data.</text>
</comment>
<name>A0A8S2LJ07_9BILA</name>
<dbReference type="EMBL" id="CAJNOK010010576">
    <property type="protein sequence ID" value="CAF1119347.1"/>
    <property type="molecule type" value="Genomic_DNA"/>
</dbReference>
<dbReference type="AlphaFoldDB" id="A0A8S2LJ07"/>
<accession>A0A8S2LJ07</accession>
<proteinExistence type="predicted"/>
<protein>
    <submittedName>
        <fullName evidence="2">Uncharacterized protein</fullName>
    </submittedName>
</protein>
<dbReference type="Proteomes" id="UP000682733">
    <property type="component" value="Unassembled WGS sequence"/>
</dbReference>
<dbReference type="EMBL" id="CAJOBA010016567">
    <property type="protein sequence ID" value="CAF3892173.1"/>
    <property type="molecule type" value="Genomic_DNA"/>
</dbReference>
<gene>
    <name evidence="1" type="ORF">OVA965_LOCUS20104</name>
    <name evidence="2" type="ORF">TMI583_LOCUS20384</name>
</gene>
<evidence type="ECO:0000313" key="1">
    <source>
        <dbReference type="EMBL" id="CAF1119347.1"/>
    </source>
</evidence>
<evidence type="ECO:0000313" key="2">
    <source>
        <dbReference type="EMBL" id="CAF3892173.1"/>
    </source>
</evidence>
<evidence type="ECO:0000313" key="3">
    <source>
        <dbReference type="Proteomes" id="UP000682733"/>
    </source>
</evidence>
<dbReference type="Proteomes" id="UP000677228">
    <property type="component" value="Unassembled WGS sequence"/>
</dbReference>
<organism evidence="2 3">
    <name type="scientific">Didymodactylos carnosus</name>
    <dbReference type="NCBI Taxonomy" id="1234261"/>
    <lineage>
        <taxon>Eukaryota</taxon>
        <taxon>Metazoa</taxon>
        <taxon>Spiralia</taxon>
        <taxon>Gnathifera</taxon>
        <taxon>Rotifera</taxon>
        <taxon>Eurotatoria</taxon>
        <taxon>Bdelloidea</taxon>
        <taxon>Philodinida</taxon>
        <taxon>Philodinidae</taxon>
        <taxon>Didymodactylos</taxon>
    </lineage>
</organism>